<keyword evidence="1" id="KW-1133">Transmembrane helix</keyword>
<dbReference type="Pfam" id="PF03703">
    <property type="entry name" value="bPH_2"/>
    <property type="match status" value="1"/>
</dbReference>
<dbReference type="PANTHER" id="PTHR34473">
    <property type="entry name" value="UPF0699 TRANSMEMBRANE PROTEIN YDBS"/>
    <property type="match status" value="1"/>
</dbReference>
<evidence type="ECO:0000256" key="1">
    <source>
        <dbReference type="SAM" id="Phobius"/>
    </source>
</evidence>
<feature type="transmembrane region" description="Helical" evidence="1">
    <location>
        <begin position="44"/>
        <end position="67"/>
    </location>
</feature>
<reference evidence="3" key="1">
    <citation type="submission" date="2020-09" db="EMBL/GenBank/DDBJ databases">
        <title>A novel bacterium of genus Paenibacillus, isolated from South China Sea.</title>
        <authorList>
            <person name="Huang H."/>
            <person name="Mo K."/>
            <person name="Hu Y."/>
        </authorList>
    </citation>
    <scope>NUCLEOTIDE SEQUENCE</scope>
    <source>
        <strain evidence="3">IB182363</strain>
    </source>
</reference>
<organism evidence="3 4">
    <name type="scientific">Paenibacillus oceani</name>
    <dbReference type="NCBI Taxonomy" id="2772510"/>
    <lineage>
        <taxon>Bacteria</taxon>
        <taxon>Bacillati</taxon>
        <taxon>Bacillota</taxon>
        <taxon>Bacilli</taxon>
        <taxon>Bacillales</taxon>
        <taxon>Paenibacillaceae</taxon>
        <taxon>Paenibacillus</taxon>
    </lineage>
</organism>
<gene>
    <name evidence="3" type="ORF">IDH45_22050</name>
</gene>
<protein>
    <submittedName>
        <fullName evidence="3">PH domain-containing protein</fullName>
    </submittedName>
</protein>
<sequence>MEPDLTQRLHPDSIKASRISAMILNGLLFLLSAAYLVAASRWDWILLPGWIALGLFALTFVVFVWIVPTVEFRRFAYEVFEEELEIRSGLLFISNVLVPMVRVQHVEIESGPLMRNYGLAEVKVVTAATTHRISGLKQDDAERLKRRIGVLAKVVDDDE</sequence>
<dbReference type="PANTHER" id="PTHR34473:SF2">
    <property type="entry name" value="UPF0699 TRANSMEMBRANE PROTEIN YDBT"/>
    <property type="match status" value="1"/>
</dbReference>
<name>A0A927CAW8_9BACL</name>
<dbReference type="Proteomes" id="UP000639396">
    <property type="component" value="Unassembled WGS sequence"/>
</dbReference>
<keyword evidence="4" id="KW-1185">Reference proteome</keyword>
<comment type="caution">
    <text evidence="3">The sequence shown here is derived from an EMBL/GenBank/DDBJ whole genome shotgun (WGS) entry which is preliminary data.</text>
</comment>
<feature type="domain" description="YdbS-like PH" evidence="2">
    <location>
        <begin position="73"/>
        <end position="148"/>
    </location>
</feature>
<dbReference type="InterPro" id="IPR005182">
    <property type="entry name" value="YdbS-like_PH"/>
</dbReference>
<evidence type="ECO:0000259" key="2">
    <source>
        <dbReference type="Pfam" id="PF03703"/>
    </source>
</evidence>
<accession>A0A927CAW8</accession>
<dbReference type="AlphaFoldDB" id="A0A927CAW8"/>
<proteinExistence type="predicted"/>
<evidence type="ECO:0000313" key="4">
    <source>
        <dbReference type="Proteomes" id="UP000639396"/>
    </source>
</evidence>
<evidence type="ECO:0000313" key="3">
    <source>
        <dbReference type="EMBL" id="MBD2864674.1"/>
    </source>
</evidence>
<dbReference type="RefSeq" id="WP_190930295.1">
    <property type="nucleotide sequence ID" value="NZ_JACXJA010000031.1"/>
</dbReference>
<keyword evidence="1" id="KW-0472">Membrane</keyword>
<dbReference type="EMBL" id="JACXJA010000031">
    <property type="protein sequence ID" value="MBD2864674.1"/>
    <property type="molecule type" value="Genomic_DNA"/>
</dbReference>
<feature type="transmembrane region" description="Helical" evidence="1">
    <location>
        <begin position="21"/>
        <end position="38"/>
    </location>
</feature>
<keyword evidence="1" id="KW-0812">Transmembrane</keyword>